<organism evidence="2 3">
    <name type="scientific">Segnochrobactrum spirostomi</name>
    <dbReference type="NCBI Taxonomy" id="2608987"/>
    <lineage>
        <taxon>Bacteria</taxon>
        <taxon>Pseudomonadati</taxon>
        <taxon>Pseudomonadota</taxon>
        <taxon>Alphaproteobacteria</taxon>
        <taxon>Hyphomicrobiales</taxon>
        <taxon>Segnochrobactraceae</taxon>
        <taxon>Segnochrobactrum</taxon>
    </lineage>
</organism>
<evidence type="ECO:0000313" key="3">
    <source>
        <dbReference type="Proteomes" id="UP000332515"/>
    </source>
</evidence>
<keyword evidence="1" id="KW-1133">Transmembrane helix</keyword>
<dbReference type="AlphaFoldDB" id="A0A6A7Y6I4"/>
<feature type="transmembrane region" description="Helical" evidence="1">
    <location>
        <begin position="139"/>
        <end position="161"/>
    </location>
</feature>
<proteinExistence type="predicted"/>
<keyword evidence="1" id="KW-0472">Membrane</keyword>
<feature type="transmembrane region" description="Helical" evidence="1">
    <location>
        <begin position="99"/>
        <end position="119"/>
    </location>
</feature>
<protein>
    <submittedName>
        <fullName evidence="2">Uncharacterized protein</fullName>
    </submittedName>
</protein>
<sequence>MTGLLGFFWQIGLAIAGFVAAAIAAAFVIIVGLHAAPAWIVDFGMMDGSSAAGPWMALDGAHGGSTIVAAVIFSTFVGAFAFLPALAAVVVAETFRIRGFVYFLAVGVAIAVLARATGFGPDVPPDGVEASLKLVYASLLPTNDAVLVAAGAAGGLVYWIVAGHRSGRWRAAPQRPDPQA</sequence>
<feature type="transmembrane region" description="Helical" evidence="1">
    <location>
        <begin position="7"/>
        <end position="40"/>
    </location>
</feature>
<evidence type="ECO:0000256" key="1">
    <source>
        <dbReference type="SAM" id="Phobius"/>
    </source>
</evidence>
<reference evidence="2 3" key="1">
    <citation type="submission" date="2019-09" db="EMBL/GenBank/DDBJ databases">
        <title>Segnochrobactrum spirostomi gen. nov., sp. nov., isolated from the ciliate Spirostomum cf. yagiui and description of a novel family, Segnochrobactraceae fam. nov. within the order Rhizobiales of the class Alphaproteobacteria.</title>
        <authorList>
            <person name="Akter S."/>
            <person name="Shazib S.U.A."/>
            <person name="Shin M.K."/>
        </authorList>
    </citation>
    <scope>NUCLEOTIDE SEQUENCE [LARGE SCALE GENOMIC DNA]</scope>
    <source>
        <strain evidence="2 3">Sp-1</strain>
    </source>
</reference>
<feature type="transmembrane region" description="Helical" evidence="1">
    <location>
        <begin position="67"/>
        <end position="92"/>
    </location>
</feature>
<comment type="caution">
    <text evidence="2">The sequence shown here is derived from an EMBL/GenBank/DDBJ whole genome shotgun (WGS) entry which is preliminary data.</text>
</comment>
<accession>A0A6A7Y6I4</accession>
<dbReference type="EMBL" id="VWNA01000001">
    <property type="protein sequence ID" value="MQT13272.1"/>
    <property type="molecule type" value="Genomic_DNA"/>
</dbReference>
<dbReference type="RefSeq" id="WP_153481453.1">
    <property type="nucleotide sequence ID" value="NZ_VWNA01000001.1"/>
</dbReference>
<evidence type="ECO:0000313" key="2">
    <source>
        <dbReference type="EMBL" id="MQT13272.1"/>
    </source>
</evidence>
<gene>
    <name evidence="2" type="ORF">F0357_11585</name>
</gene>
<dbReference type="CDD" id="cd16387">
    <property type="entry name" value="ParB_N_Srx"/>
    <property type="match status" value="1"/>
</dbReference>
<name>A0A6A7Y6I4_9HYPH</name>
<keyword evidence="3" id="KW-1185">Reference proteome</keyword>
<dbReference type="Proteomes" id="UP000332515">
    <property type="component" value="Unassembled WGS sequence"/>
</dbReference>
<keyword evidence="1" id="KW-0812">Transmembrane</keyword>